<dbReference type="GO" id="GO:0016491">
    <property type="term" value="F:oxidoreductase activity"/>
    <property type="evidence" value="ECO:0007669"/>
    <property type="project" value="InterPro"/>
</dbReference>
<gene>
    <name evidence="2" type="ORF">BLA60_03665</name>
</gene>
<dbReference type="PANTHER" id="PTHR10742">
    <property type="entry name" value="FLAVIN MONOAMINE OXIDASE"/>
    <property type="match status" value="1"/>
</dbReference>
<dbReference type="SUPFAM" id="SSF54373">
    <property type="entry name" value="FAD-linked reductases, C-terminal domain"/>
    <property type="match status" value="1"/>
</dbReference>
<dbReference type="InterPro" id="IPR050281">
    <property type="entry name" value="Flavin_monoamine_oxidase"/>
</dbReference>
<dbReference type="EMBL" id="MSIF01000001">
    <property type="protein sequence ID" value="OLF14242.1"/>
    <property type="molecule type" value="Genomic_DNA"/>
</dbReference>
<dbReference type="Gene3D" id="3.50.50.60">
    <property type="entry name" value="FAD/NAD(P)-binding domain"/>
    <property type="match status" value="1"/>
</dbReference>
<feature type="domain" description="Amine oxidase" evidence="1">
    <location>
        <begin position="18"/>
        <end position="485"/>
    </location>
</feature>
<name>A0A7Z1B1Q9_9PSEU</name>
<dbReference type="RefSeq" id="WP_075131188.1">
    <property type="nucleotide sequence ID" value="NZ_MSIF01000001.1"/>
</dbReference>
<evidence type="ECO:0000259" key="1">
    <source>
        <dbReference type="Pfam" id="PF01593"/>
    </source>
</evidence>
<dbReference type="InterPro" id="IPR002937">
    <property type="entry name" value="Amino_oxidase"/>
</dbReference>
<dbReference type="Pfam" id="PF01593">
    <property type="entry name" value="Amino_oxidase"/>
    <property type="match status" value="1"/>
</dbReference>
<accession>A0A7Z1B1Q9</accession>
<keyword evidence="3" id="KW-1185">Reference proteome</keyword>
<protein>
    <recommendedName>
        <fullName evidence="1">Amine oxidase domain-containing protein</fullName>
    </recommendedName>
</protein>
<dbReference type="OrthoDB" id="3972913at2"/>
<dbReference type="AlphaFoldDB" id="A0A7Z1B1Q9"/>
<dbReference type="SUPFAM" id="SSF51905">
    <property type="entry name" value="FAD/NAD(P)-binding domain"/>
    <property type="match status" value="1"/>
</dbReference>
<dbReference type="InterPro" id="IPR036188">
    <property type="entry name" value="FAD/NAD-bd_sf"/>
</dbReference>
<sequence length="511" mass="56497">MSSDWAHAPDVVVVGAGVAGLYAGWRLQRAGHQVLVVESARHVGGRAAGMDVPGSPGRPLDLGAMRFTSDHVLVRAMADHLAVPYRQLAATGHADTLFYLRGRRFRAGEIAGDPDRVPYDVGPDARGRTPDELFEDVIARVLDKAGAVVPGTRRDWNRVKEELELGGRPLFEYGFWNTVSDHLDLESYAYLRDGNGYDCNNWSAGEVMQTQLAGFGRAVRYFRFRDGTRSLVHALRRAVEAHGGQVWTGTEVRGVRLPGAGQRIELSLRETGGETREVTAPALVLAVPPRALDLMDLDVPAVDLPSWRQDVESVVSHRVLRVVLGFAEPWWEDVVGRGATRSLTDLPIRQVYYLDDHRVTGGDAVLSVACNDDRAYDFFTPAPAFAHWRRGGALDGPDPHQLARIGQDVIAQLRLLHGTAVPSPTWMVVRDWGHDPFGGGYHGWRPGRRGSHVAARMRRPWPRHDVFVCGSAYSDIPTWMEGALSNTERLVQDHFGLTSPDWLPPATYLGW</sequence>
<dbReference type="Proteomes" id="UP000185696">
    <property type="component" value="Unassembled WGS sequence"/>
</dbReference>
<organism evidence="2 3">
    <name type="scientific">Actinophytocola xinjiangensis</name>
    <dbReference type="NCBI Taxonomy" id="485602"/>
    <lineage>
        <taxon>Bacteria</taxon>
        <taxon>Bacillati</taxon>
        <taxon>Actinomycetota</taxon>
        <taxon>Actinomycetes</taxon>
        <taxon>Pseudonocardiales</taxon>
        <taxon>Pseudonocardiaceae</taxon>
    </lineage>
</organism>
<dbReference type="PANTHER" id="PTHR10742:SF410">
    <property type="entry name" value="LYSINE-SPECIFIC HISTONE DEMETHYLASE 2"/>
    <property type="match status" value="1"/>
</dbReference>
<evidence type="ECO:0000313" key="3">
    <source>
        <dbReference type="Proteomes" id="UP000185696"/>
    </source>
</evidence>
<reference evidence="2 3" key="1">
    <citation type="submission" date="2016-12" db="EMBL/GenBank/DDBJ databases">
        <title>The draft genome sequence of Actinophytocola xinjiangensis.</title>
        <authorList>
            <person name="Wang W."/>
            <person name="Yuan L."/>
        </authorList>
    </citation>
    <scope>NUCLEOTIDE SEQUENCE [LARGE SCALE GENOMIC DNA]</scope>
    <source>
        <strain evidence="2 3">CGMCC 4.4663</strain>
    </source>
</reference>
<comment type="caution">
    <text evidence="2">The sequence shown here is derived from an EMBL/GenBank/DDBJ whole genome shotgun (WGS) entry which is preliminary data.</text>
</comment>
<evidence type="ECO:0000313" key="2">
    <source>
        <dbReference type="EMBL" id="OLF14242.1"/>
    </source>
</evidence>
<proteinExistence type="predicted"/>